<evidence type="ECO:0000313" key="3">
    <source>
        <dbReference type="Proteomes" id="UP000630923"/>
    </source>
</evidence>
<keyword evidence="3" id="KW-1185">Reference proteome</keyword>
<proteinExistence type="predicted"/>
<feature type="chain" id="PRO_5037656361" description="DUF1579 domain-containing protein" evidence="1">
    <location>
        <begin position="23"/>
        <end position="172"/>
    </location>
</feature>
<sequence>MKKKFIFIFTLIAGVVSMPTHAQATADNICDAPPFHDFDFWLGDWEVTDASTGKVAGENTIVSIENNCALLETWTSATGGTGRSLNFYNPESGKWRQLWISAGAYSIDFDGGLKDGSMVLEGTIWYYQNNQTEQFRGTWTLLEDGSVRQFMEQYNRQTNMWDVWFNGIYKRK</sequence>
<feature type="signal peptide" evidence="1">
    <location>
        <begin position="1"/>
        <end position="22"/>
    </location>
</feature>
<reference evidence="2" key="2">
    <citation type="submission" date="2020-09" db="EMBL/GenBank/DDBJ databases">
        <authorList>
            <person name="Sun Q."/>
            <person name="Kim S."/>
        </authorList>
    </citation>
    <scope>NUCLEOTIDE SEQUENCE</scope>
    <source>
        <strain evidence="2">KCTC 42590</strain>
    </source>
</reference>
<dbReference type="Proteomes" id="UP000630923">
    <property type="component" value="Unassembled WGS sequence"/>
</dbReference>
<name>A0A919AUT9_9PROT</name>
<keyword evidence="1" id="KW-0732">Signal</keyword>
<evidence type="ECO:0008006" key="4">
    <source>
        <dbReference type="Google" id="ProtNLM"/>
    </source>
</evidence>
<protein>
    <recommendedName>
        <fullName evidence="4">DUF1579 domain-containing protein</fullName>
    </recommendedName>
</protein>
<gene>
    <name evidence="2" type="ORF">GCM10017044_22910</name>
</gene>
<reference evidence="2" key="1">
    <citation type="journal article" date="2014" name="Int. J. Syst. Evol. Microbiol.">
        <title>Complete genome sequence of Corynebacterium casei LMG S-19264T (=DSM 44701T), isolated from a smear-ripened cheese.</title>
        <authorList>
            <consortium name="US DOE Joint Genome Institute (JGI-PGF)"/>
            <person name="Walter F."/>
            <person name="Albersmeier A."/>
            <person name="Kalinowski J."/>
            <person name="Ruckert C."/>
        </authorList>
    </citation>
    <scope>NUCLEOTIDE SEQUENCE</scope>
    <source>
        <strain evidence="2">KCTC 42590</strain>
    </source>
</reference>
<dbReference type="EMBL" id="BNCI01000002">
    <property type="protein sequence ID" value="GHF27279.1"/>
    <property type="molecule type" value="Genomic_DNA"/>
</dbReference>
<evidence type="ECO:0000313" key="2">
    <source>
        <dbReference type="EMBL" id="GHF27279.1"/>
    </source>
</evidence>
<dbReference type="AlphaFoldDB" id="A0A919AUT9"/>
<dbReference type="RefSeq" id="WP_191253079.1">
    <property type="nucleotide sequence ID" value="NZ_BNCI01000002.1"/>
</dbReference>
<accession>A0A919AUT9</accession>
<organism evidence="2 3">
    <name type="scientific">Kordiimonas sediminis</name>
    <dbReference type="NCBI Taxonomy" id="1735581"/>
    <lineage>
        <taxon>Bacteria</taxon>
        <taxon>Pseudomonadati</taxon>
        <taxon>Pseudomonadota</taxon>
        <taxon>Alphaproteobacteria</taxon>
        <taxon>Kordiimonadales</taxon>
        <taxon>Kordiimonadaceae</taxon>
        <taxon>Kordiimonas</taxon>
    </lineage>
</organism>
<comment type="caution">
    <text evidence="2">The sequence shown here is derived from an EMBL/GenBank/DDBJ whole genome shotgun (WGS) entry which is preliminary data.</text>
</comment>
<evidence type="ECO:0000256" key="1">
    <source>
        <dbReference type="SAM" id="SignalP"/>
    </source>
</evidence>